<accession>A0A0B7MD16</accession>
<dbReference type="FunFam" id="3.30.70.2740:FF:000001">
    <property type="entry name" value="D-lactate dehydrogenase mitochondrial"/>
    <property type="match status" value="1"/>
</dbReference>
<evidence type="ECO:0000256" key="3">
    <source>
        <dbReference type="ARBA" id="ARBA00022630"/>
    </source>
</evidence>
<dbReference type="Gene3D" id="3.30.70.2740">
    <property type="match status" value="1"/>
</dbReference>
<dbReference type="Gene3D" id="3.30.465.10">
    <property type="match status" value="1"/>
</dbReference>
<evidence type="ECO:0000256" key="5">
    <source>
        <dbReference type="ARBA" id="ARBA00023002"/>
    </source>
</evidence>
<dbReference type="Gene3D" id="3.30.70.2190">
    <property type="match status" value="1"/>
</dbReference>
<dbReference type="SUPFAM" id="SSF56176">
    <property type="entry name" value="FAD-binding/transporter-associated domain-like"/>
    <property type="match status" value="1"/>
</dbReference>
<evidence type="ECO:0000256" key="2">
    <source>
        <dbReference type="ARBA" id="ARBA00008000"/>
    </source>
</evidence>
<dbReference type="Gene3D" id="1.10.45.10">
    <property type="entry name" value="Vanillyl-alcohol Oxidase, Chain A, domain 4"/>
    <property type="match status" value="1"/>
</dbReference>
<keyword evidence="5" id="KW-0560">Oxidoreductase</keyword>
<dbReference type="Pfam" id="PF02913">
    <property type="entry name" value="FAD-oxidase_C"/>
    <property type="match status" value="1"/>
</dbReference>
<keyword evidence="3" id="KW-0285">Flavoprotein</keyword>
<dbReference type="PANTHER" id="PTHR42934:SF2">
    <property type="entry name" value="GLYCOLATE OXIDASE SUBUNIT GLCD"/>
    <property type="match status" value="1"/>
</dbReference>
<dbReference type="InterPro" id="IPR016171">
    <property type="entry name" value="Vanillyl_alc_oxidase_C-sub2"/>
</dbReference>
<dbReference type="AlphaFoldDB" id="A0A0B7MD16"/>
<dbReference type="InterPro" id="IPR016167">
    <property type="entry name" value="FAD-bd_PCMH_sub1"/>
</dbReference>
<evidence type="ECO:0000256" key="1">
    <source>
        <dbReference type="ARBA" id="ARBA00001974"/>
    </source>
</evidence>
<dbReference type="InterPro" id="IPR051914">
    <property type="entry name" value="FAD-linked_OxidoTrans_Type4"/>
</dbReference>
<name>A0A0B7MD16_9FIRM</name>
<evidence type="ECO:0000313" key="7">
    <source>
        <dbReference type="EMBL" id="CEO88444.1"/>
    </source>
</evidence>
<dbReference type="EMBL" id="CDRZ01000101">
    <property type="protein sequence ID" value="CEO88444.1"/>
    <property type="molecule type" value="Genomic_DNA"/>
</dbReference>
<dbReference type="InterPro" id="IPR016166">
    <property type="entry name" value="FAD-bd_PCMH"/>
</dbReference>
<dbReference type="Pfam" id="PF01565">
    <property type="entry name" value="FAD_binding_4"/>
    <property type="match status" value="1"/>
</dbReference>
<keyword evidence="8" id="KW-1185">Reference proteome</keyword>
<dbReference type="GO" id="GO:0016491">
    <property type="term" value="F:oxidoreductase activity"/>
    <property type="evidence" value="ECO:0007669"/>
    <property type="project" value="UniProtKB-KW"/>
</dbReference>
<dbReference type="GO" id="GO:0071949">
    <property type="term" value="F:FAD binding"/>
    <property type="evidence" value="ECO:0007669"/>
    <property type="project" value="InterPro"/>
</dbReference>
<dbReference type="InterPro" id="IPR016169">
    <property type="entry name" value="FAD-bd_PCMH_sub2"/>
</dbReference>
<reference evidence="8" key="1">
    <citation type="submission" date="2015-01" db="EMBL/GenBank/DDBJ databases">
        <authorList>
            <person name="Manzoor Shahid"/>
            <person name="Zubair Saima"/>
        </authorList>
    </citation>
    <scope>NUCLEOTIDE SEQUENCE [LARGE SCALE GENOMIC DNA]</scope>
    <source>
        <strain evidence="8">Sp3</strain>
    </source>
</reference>
<sequence length="463" mass="50458">MLSTTVIKEIIKVVGKENVLTTKEELLCYAYDSTPRAFLPDLVARPCCTAQIQKIAKLANEHLFPLVPRGAGTGLSGGSLPVDGGVVVDLTRMNNILEIDEENLVAVVEPGVITFQIQEEVEKRGLFYPPDPASLKTSTIGGNVAECAGGPRALKYGVTRDYVLGLEVVTPDGEVITTGGKTVKSVTGYDLLRLYTGSEGTLGIITKIYLRLIPKPEAKKTMMVVYDKLDDAAQSVSRIIRGGIIPVTLEMMDDRTIRCVENHKQMGLPLDAEAILIIEVDGPQILLDCQAHEIAKLCQDCGAREIKIAETEEERESIWAARRSVSAAVVQIKPTKISEDISVPRMAIPRMVRRLKEIASRYNLELVIFGHAGDGNLHPNILCDQTDAEEMQRVEKAIGELFKAAVELGGTLSGEHGIGMMKAPYLKVETGEAGFEVMRRIKEALDPNNILNPGKIFRGDSNG</sequence>
<dbReference type="OrthoDB" id="9767256at2"/>
<dbReference type="Proteomes" id="UP000046155">
    <property type="component" value="Unassembled WGS sequence"/>
</dbReference>
<organism evidence="7 8">
    <name type="scientific">Syntrophaceticus schinkii</name>
    <dbReference type="NCBI Taxonomy" id="499207"/>
    <lineage>
        <taxon>Bacteria</taxon>
        <taxon>Bacillati</taxon>
        <taxon>Bacillota</taxon>
        <taxon>Clostridia</taxon>
        <taxon>Thermoanaerobacterales</taxon>
        <taxon>Thermoanaerobacterales Family III. Incertae Sedis</taxon>
        <taxon>Syntrophaceticus</taxon>
    </lineage>
</organism>
<dbReference type="SUPFAM" id="SSF55103">
    <property type="entry name" value="FAD-linked oxidases, C-terminal domain"/>
    <property type="match status" value="1"/>
</dbReference>
<dbReference type="InterPro" id="IPR016164">
    <property type="entry name" value="FAD-linked_Oxase-like_C"/>
</dbReference>
<protein>
    <submittedName>
        <fullName evidence="7">Glycolate oxidase subunit glcD</fullName>
    </submittedName>
</protein>
<dbReference type="RefSeq" id="WP_044664599.1">
    <property type="nucleotide sequence ID" value="NZ_CDRZ01000101.1"/>
</dbReference>
<comment type="similarity">
    <text evidence="2">Belongs to the FAD-binding oxidoreductase/transferase type 4 family.</text>
</comment>
<dbReference type="InterPro" id="IPR036318">
    <property type="entry name" value="FAD-bd_PCMH-like_sf"/>
</dbReference>
<evidence type="ECO:0000256" key="4">
    <source>
        <dbReference type="ARBA" id="ARBA00022827"/>
    </source>
</evidence>
<feature type="domain" description="FAD-binding PCMH-type" evidence="6">
    <location>
        <begin position="31"/>
        <end position="215"/>
    </location>
</feature>
<proteinExistence type="inferred from homology"/>
<dbReference type="InterPro" id="IPR004113">
    <property type="entry name" value="FAD-bd_oxidored_4_C"/>
</dbReference>
<dbReference type="InterPro" id="IPR006094">
    <property type="entry name" value="Oxid_FAD_bind_N"/>
</dbReference>
<dbReference type="PROSITE" id="PS51387">
    <property type="entry name" value="FAD_PCMH"/>
    <property type="match status" value="1"/>
</dbReference>
<evidence type="ECO:0000259" key="6">
    <source>
        <dbReference type="PROSITE" id="PS51387"/>
    </source>
</evidence>
<keyword evidence="4" id="KW-0274">FAD</keyword>
<dbReference type="PANTHER" id="PTHR42934">
    <property type="entry name" value="GLYCOLATE OXIDASE SUBUNIT GLCD"/>
    <property type="match status" value="1"/>
</dbReference>
<dbReference type="FunFam" id="1.10.45.10:FF:000001">
    <property type="entry name" value="D-lactate dehydrogenase mitochondrial"/>
    <property type="match status" value="1"/>
</dbReference>
<comment type="cofactor">
    <cofactor evidence="1">
        <name>FAD</name>
        <dbReference type="ChEBI" id="CHEBI:57692"/>
    </cofactor>
</comment>
<gene>
    <name evidence="7" type="primary">glcD</name>
    <name evidence="7" type="ORF">SSCH_190016</name>
</gene>
<dbReference type="Gene3D" id="3.30.43.10">
    <property type="entry name" value="Uridine Diphospho-n-acetylenolpyruvylglucosamine Reductase, domain 2"/>
    <property type="match status" value="1"/>
</dbReference>
<evidence type="ECO:0000313" key="8">
    <source>
        <dbReference type="Proteomes" id="UP000046155"/>
    </source>
</evidence>